<accession>A0A0F2LZV3</accession>
<dbReference type="GeneID" id="27665882"/>
<evidence type="ECO:0000313" key="2">
    <source>
        <dbReference type="EMBL" id="KJR82379.1"/>
    </source>
</evidence>
<gene>
    <name evidence="2" type="ORF">SPSK_03771</name>
</gene>
<comment type="caution">
    <text evidence="2">The sequence shown here is derived from an EMBL/GenBank/DDBJ whole genome shotgun (WGS) entry which is preliminary data.</text>
</comment>
<dbReference type="VEuPathDB" id="FungiDB:SPSK_03771"/>
<dbReference type="EMBL" id="AXCR01000010">
    <property type="protein sequence ID" value="KJR82379.1"/>
    <property type="molecule type" value="Genomic_DNA"/>
</dbReference>
<protein>
    <submittedName>
        <fullName evidence="2">Uncharacterized protein</fullName>
    </submittedName>
</protein>
<proteinExistence type="predicted"/>
<sequence>MCPTYVVLVNVKDLVLVSPSLPATPRTTPPETVHGPPTPPMAVFESVRKRNSGLDVPRVGVSVLRGRLWRAPDPFQTHRPGPNQAHLPAHRLESLVM</sequence>
<feature type="region of interest" description="Disordered" evidence="1">
    <location>
        <begin position="72"/>
        <end position="97"/>
    </location>
</feature>
<reference evidence="2 3" key="2">
    <citation type="journal article" date="2015" name="Eukaryot. Cell">
        <title>Asexual propagation of a virulent clone complex in a human and feline outbreak of sporotrichosis.</title>
        <authorList>
            <person name="Teixeira Mde M."/>
            <person name="Rodrigues A.M."/>
            <person name="Tsui C.K."/>
            <person name="de Almeida L.G."/>
            <person name="Van Diepeningen A.D."/>
            <person name="van den Ende B.G."/>
            <person name="Fernandes G.F."/>
            <person name="Kano R."/>
            <person name="Hamelin R.C."/>
            <person name="Lopes-Bezerra L.M."/>
            <person name="Vasconcelos A.T."/>
            <person name="de Hoog S."/>
            <person name="de Camargo Z.P."/>
            <person name="Felipe M.S."/>
        </authorList>
    </citation>
    <scope>NUCLEOTIDE SEQUENCE [LARGE SCALE GENOMIC DNA]</scope>
    <source>
        <strain evidence="2 3">1099-18</strain>
    </source>
</reference>
<organism evidence="2 3">
    <name type="scientific">Sporothrix schenckii 1099-18</name>
    <dbReference type="NCBI Taxonomy" id="1397361"/>
    <lineage>
        <taxon>Eukaryota</taxon>
        <taxon>Fungi</taxon>
        <taxon>Dikarya</taxon>
        <taxon>Ascomycota</taxon>
        <taxon>Pezizomycotina</taxon>
        <taxon>Sordariomycetes</taxon>
        <taxon>Sordariomycetidae</taxon>
        <taxon>Ophiostomatales</taxon>
        <taxon>Ophiostomataceae</taxon>
        <taxon>Sporothrix</taxon>
    </lineage>
</organism>
<evidence type="ECO:0000256" key="1">
    <source>
        <dbReference type="SAM" id="MobiDB-lite"/>
    </source>
</evidence>
<reference evidence="2 3" key="1">
    <citation type="journal article" date="2014" name="BMC Genomics">
        <title>Comparative genomics of the major fungal agents of human and animal Sporotrichosis: Sporothrix schenckii and Sporothrix brasiliensis.</title>
        <authorList>
            <person name="Teixeira M.M."/>
            <person name="de Almeida L.G."/>
            <person name="Kubitschek-Barreira P."/>
            <person name="Alves F.L."/>
            <person name="Kioshima E.S."/>
            <person name="Abadio A.K."/>
            <person name="Fernandes L."/>
            <person name="Derengowski L.S."/>
            <person name="Ferreira K.S."/>
            <person name="Souza R.C."/>
            <person name="Ruiz J.C."/>
            <person name="de Andrade N.C."/>
            <person name="Paes H.C."/>
            <person name="Nicola A.M."/>
            <person name="Albuquerque P."/>
            <person name="Gerber A.L."/>
            <person name="Martins V.P."/>
            <person name="Peconick L.D."/>
            <person name="Neto A.V."/>
            <person name="Chaucanez C.B."/>
            <person name="Silva P.A."/>
            <person name="Cunha O.L."/>
            <person name="de Oliveira F.F."/>
            <person name="dos Santos T.C."/>
            <person name="Barros A.L."/>
            <person name="Soares M.A."/>
            <person name="de Oliveira L.M."/>
            <person name="Marini M.M."/>
            <person name="Villalobos-Duno H."/>
            <person name="Cunha M.M."/>
            <person name="de Hoog S."/>
            <person name="da Silveira J.F."/>
            <person name="Henrissat B."/>
            <person name="Nino-Vega G.A."/>
            <person name="Cisalpino P.S."/>
            <person name="Mora-Montes H.M."/>
            <person name="Almeida S.R."/>
            <person name="Stajich J.E."/>
            <person name="Lopes-Bezerra L.M."/>
            <person name="Vasconcelos A.T."/>
            <person name="Felipe M.S."/>
        </authorList>
    </citation>
    <scope>NUCLEOTIDE SEQUENCE [LARGE SCALE GENOMIC DNA]</scope>
    <source>
        <strain evidence="2 3">1099-18</strain>
    </source>
</reference>
<dbReference type="RefSeq" id="XP_016585055.1">
    <property type="nucleotide sequence ID" value="XM_016730605.1"/>
</dbReference>
<dbReference type="Proteomes" id="UP000033710">
    <property type="component" value="Unassembled WGS sequence"/>
</dbReference>
<dbReference type="KEGG" id="ssck:SPSK_03771"/>
<evidence type="ECO:0000313" key="3">
    <source>
        <dbReference type="Proteomes" id="UP000033710"/>
    </source>
</evidence>
<dbReference type="AlphaFoldDB" id="A0A0F2LZV3"/>
<name>A0A0F2LZV3_SPOSC</name>